<dbReference type="RefSeq" id="WP_369600192.1">
    <property type="nucleotide sequence ID" value="NZ_CP154858.1"/>
</dbReference>
<dbReference type="AlphaFoldDB" id="A0AB39US19"/>
<dbReference type="InterPro" id="IPR011032">
    <property type="entry name" value="GroES-like_sf"/>
</dbReference>
<dbReference type="InterPro" id="IPR002364">
    <property type="entry name" value="Quin_OxRdtase/zeta-crystal_CS"/>
</dbReference>
<gene>
    <name evidence="3" type="ORF">AAIA72_10075</name>
</gene>
<dbReference type="PANTHER" id="PTHR11695:SF294">
    <property type="entry name" value="RETICULON-4-INTERACTING PROTEIN 1, MITOCHONDRIAL"/>
    <property type="match status" value="1"/>
</dbReference>
<dbReference type="InterPro" id="IPR020843">
    <property type="entry name" value="ER"/>
</dbReference>
<dbReference type="GO" id="GO:0008270">
    <property type="term" value="F:zinc ion binding"/>
    <property type="evidence" value="ECO:0007669"/>
    <property type="project" value="InterPro"/>
</dbReference>
<reference evidence="3" key="1">
    <citation type="submission" date="2024-05" db="EMBL/GenBank/DDBJ databases">
        <title>Genome sequencing of novel strain.</title>
        <authorList>
            <person name="Ganbat D."/>
            <person name="Ganbat S."/>
            <person name="Lee S.-J."/>
        </authorList>
    </citation>
    <scope>NUCLEOTIDE SEQUENCE</scope>
    <source>
        <strain evidence="3">SMD15-11</strain>
    </source>
</reference>
<name>A0AB39US19_9GAMM</name>
<proteinExistence type="predicted"/>
<dbReference type="SUPFAM" id="SSF51735">
    <property type="entry name" value="NAD(P)-binding Rossmann-fold domains"/>
    <property type="match status" value="1"/>
</dbReference>
<dbReference type="Gene3D" id="3.40.50.720">
    <property type="entry name" value="NAD(P)-binding Rossmann-like Domain"/>
    <property type="match status" value="1"/>
</dbReference>
<evidence type="ECO:0000259" key="2">
    <source>
        <dbReference type="SMART" id="SM00829"/>
    </source>
</evidence>
<dbReference type="SMART" id="SM00829">
    <property type="entry name" value="PKS_ER"/>
    <property type="match status" value="1"/>
</dbReference>
<dbReference type="Pfam" id="PF13602">
    <property type="entry name" value="ADH_zinc_N_2"/>
    <property type="match status" value="1"/>
</dbReference>
<dbReference type="KEGG" id="tcd:AAIA72_10075"/>
<dbReference type="SUPFAM" id="SSF50129">
    <property type="entry name" value="GroES-like"/>
    <property type="match status" value="1"/>
</dbReference>
<dbReference type="CDD" id="cd05289">
    <property type="entry name" value="MDR_like_2"/>
    <property type="match status" value="1"/>
</dbReference>
<dbReference type="EMBL" id="CP154858">
    <property type="protein sequence ID" value="XDT71153.1"/>
    <property type="molecule type" value="Genomic_DNA"/>
</dbReference>
<sequence>MKAVQYAQFGQPEVLQWVDVSAPRCDAHEVRLRVHAAGVNPIDYKTRQGKGFVAERLTKRLPWIPGYDVAGEVIEVGDKVQTWQVGDRVCGLVNFPLPGGCYAEEVCVPADELVRIPEGLSDEVAAALPLAGLTAWQGLFEVGHLMSGQNVLVLAAAGGVGHLAAQLARIKGCKVWGTASPANHDALSGLGITPVDYHDQEAMEALPEMDFVFDGVGGQAGEAALERLAEGAELVTLPTLTAEAIEKAARAQGKVARGYMVHPDRGQLQSLLEQVQDGRLKVWVQQVFPASGVIDAHRLIEGGHVRGKLVLDFTAV</sequence>
<keyword evidence="1 3" id="KW-0560">Oxidoreductase</keyword>
<dbReference type="InterPro" id="IPR050700">
    <property type="entry name" value="YIM1/Zinc_Alcohol_DH_Fams"/>
</dbReference>
<evidence type="ECO:0000256" key="1">
    <source>
        <dbReference type="ARBA" id="ARBA00023002"/>
    </source>
</evidence>
<feature type="domain" description="Enoyl reductase (ER)" evidence="2">
    <location>
        <begin position="10"/>
        <end position="311"/>
    </location>
</feature>
<dbReference type="PANTHER" id="PTHR11695">
    <property type="entry name" value="ALCOHOL DEHYDROGENASE RELATED"/>
    <property type="match status" value="1"/>
</dbReference>
<dbReference type="EC" id="1.-.-.-" evidence="3"/>
<evidence type="ECO:0000313" key="3">
    <source>
        <dbReference type="EMBL" id="XDT71153.1"/>
    </source>
</evidence>
<dbReference type="InterPro" id="IPR013154">
    <property type="entry name" value="ADH-like_N"/>
</dbReference>
<dbReference type="InterPro" id="IPR036291">
    <property type="entry name" value="NAD(P)-bd_dom_sf"/>
</dbReference>
<organism evidence="3">
    <name type="scientific">Thermohahella caldifontis</name>
    <dbReference type="NCBI Taxonomy" id="3142973"/>
    <lineage>
        <taxon>Bacteria</taxon>
        <taxon>Pseudomonadati</taxon>
        <taxon>Pseudomonadota</taxon>
        <taxon>Gammaproteobacteria</taxon>
        <taxon>Oceanospirillales</taxon>
        <taxon>Hahellaceae</taxon>
        <taxon>Thermohahella</taxon>
    </lineage>
</organism>
<accession>A0AB39US19</accession>
<protein>
    <submittedName>
        <fullName evidence="3">NADP-dependent oxidoreductase</fullName>
        <ecNumber evidence="3">1.-.-.-</ecNumber>
    </submittedName>
</protein>
<dbReference type="Gene3D" id="3.90.180.10">
    <property type="entry name" value="Medium-chain alcohol dehydrogenases, catalytic domain"/>
    <property type="match status" value="1"/>
</dbReference>
<dbReference type="Pfam" id="PF08240">
    <property type="entry name" value="ADH_N"/>
    <property type="match status" value="1"/>
</dbReference>
<dbReference type="GO" id="GO:0016491">
    <property type="term" value="F:oxidoreductase activity"/>
    <property type="evidence" value="ECO:0007669"/>
    <property type="project" value="UniProtKB-KW"/>
</dbReference>
<dbReference type="PROSITE" id="PS01162">
    <property type="entry name" value="QOR_ZETA_CRYSTAL"/>
    <property type="match status" value="1"/>
</dbReference>